<dbReference type="EMBL" id="FUWG01000021">
    <property type="protein sequence ID" value="SJZ75546.1"/>
    <property type="molecule type" value="Genomic_DNA"/>
</dbReference>
<dbReference type="AlphaFoldDB" id="A0A1T4N8V2"/>
<organism evidence="1 2">
    <name type="scientific">Treponema porcinum</name>
    <dbReference type="NCBI Taxonomy" id="261392"/>
    <lineage>
        <taxon>Bacteria</taxon>
        <taxon>Pseudomonadati</taxon>
        <taxon>Spirochaetota</taxon>
        <taxon>Spirochaetia</taxon>
        <taxon>Spirochaetales</taxon>
        <taxon>Treponemataceae</taxon>
        <taxon>Treponema</taxon>
    </lineage>
</organism>
<sequence length="208" mass="24477">MIQIDKVEVFGWEAAIRGMRNSFNSWDKSDSRYNADSGKYEVGSADIELMDRLSRSGPSHAKFLRYINVTLDITAPRYWWAEMDTYKVGTVRNSCSTMHKVQAKEFERADFSCEHLDEESLAALDTLISVMNRARDRFNNCGKNKDDWWQMIQLLPASLNQKATVQLNYQVLQNIYFTRKDHRLDEWHTFCRWIEELPYSQLIIGKRS</sequence>
<evidence type="ECO:0000313" key="1">
    <source>
        <dbReference type="EMBL" id="SJZ75546.1"/>
    </source>
</evidence>
<keyword evidence="2" id="KW-1185">Reference proteome</keyword>
<reference evidence="1 2" key="1">
    <citation type="submission" date="2017-02" db="EMBL/GenBank/DDBJ databases">
        <authorList>
            <person name="Peterson S.W."/>
        </authorList>
    </citation>
    <scope>NUCLEOTIDE SEQUENCE [LARGE SCALE GENOMIC DNA]</scope>
    <source>
        <strain evidence="1 2">ATCC BAA-908</strain>
    </source>
</reference>
<dbReference type="OrthoDB" id="92308at2"/>
<dbReference type="Proteomes" id="UP000190423">
    <property type="component" value="Unassembled WGS sequence"/>
</dbReference>
<dbReference type="GeneID" id="78317475"/>
<proteinExistence type="predicted"/>
<gene>
    <name evidence="1" type="ORF">SAMN02745149_02208</name>
</gene>
<dbReference type="STRING" id="261392.SAMN02745149_02208"/>
<accession>A0A1T4N8V2</accession>
<dbReference type="RefSeq" id="WP_078934086.1">
    <property type="nucleotide sequence ID" value="NZ_FUWG01000021.1"/>
</dbReference>
<evidence type="ECO:0000313" key="2">
    <source>
        <dbReference type="Proteomes" id="UP000190423"/>
    </source>
</evidence>
<protein>
    <submittedName>
        <fullName evidence="1">Uncharacterized protein</fullName>
    </submittedName>
</protein>
<name>A0A1T4N8V2_TREPO</name>